<dbReference type="EMBL" id="QVFU01000018">
    <property type="protein sequence ID" value="RFS45317.1"/>
    <property type="molecule type" value="Genomic_DNA"/>
</dbReference>
<keyword evidence="2" id="KW-1185">Reference proteome</keyword>
<keyword evidence="1" id="KW-0238">DNA-binding</keyword>
<comment type="caution">
    <text evidence="1">The sequence shown here is derived from an EMBL/GenBank/DDBJ whole genome shotgun (WGS) entry which is preliminary data.</text>
</comment>
<gene>
    <name evidence="1" type="ORF">D0Q02_17505</name>
</gene>
<sequence length="60" mass="6726">MALGDVADMLGGVSRTRATQITNRPTFPEPIGVVSGRTRVWRKADVEAWIREHRPHQADD</sequence>
<dbReference type="AlphaFoldDB" id="A0A372FWY5"/>
<dbReference type="GO" id="GO:0003677">
    <property type="term" value="F:DNA binding"/>
    <property type="evidence" value="ECO:0007669"/>
    <property type="project" value="UniProtKB-KW"/>
</dbReference>
<evidence type="ECO:0000313" key="1">
    <source>
        <dbReference type="EMBL" id="RFS45317.1"/>
    </source>
</evidence>
<protein>
    <submittedName>
        <fullName evidence="1">DNA-binding protein</fullName>
    </submittedName>
</protein>
<evidence type="ECO:0000313" key="2">
    <source>
        <dbReference type="Proteomes" id="UP000262621"/>
    </source>
</evidence>
<reference evidence="1 2" key="1">
    <citation type="submission" date="2018-08" db="EMBL/GenBank/DDBJ databases">
        <title>Verrucosispora craniellae sp. nov., isolated from a marine sponge in the South China Sea.</title>
        <authorList>
            <person name="Li L."/>
            <person name="Lin H.W."/>
        </authorList>
    </citation>
    <scope>NUCLEOTIDE SEQUENCE [LARGE SCALE GENOMIC DNA]</scope>
    <source>
        <strain evidence="1 2">LHW63014</strain>
    </source>
</reference>
<dbReference type="OrthoDB" id="3400183at2"/>
<name>A0A372FWY5_9ACTN</name>
<organism evidence="1 2">
    <name type="scientific">Micromonospora craniellae</name>
    <dbReference type="NCBI Taxonomy" id="2294034"/>
    <lineage>
        <taxon>Bacteria</taxon>
        <taxon>Bacillati</taxon>
        <taxon>Actinomycetota</taxon>
        <taxon>Actinomycetes</taxon>
        <taxon>Micromonosporales</taxon>
        <taxon>Micromonosporaceae</taxon>
        <taxon>Micromonospora</taxon>
    </lineage>
</organism>
<dbReference type="Proteomes" id="UP000262621">
    <property type="component" value="Unassembled WGS sequence"/>
</dbReference>
<accession>A0A372FWY5</accession>
<proteinExistence type="predicted"/>